<dbReference type="Gene3D" id="1.25.40.10">
    <property type="entry name" value="Tetratricopeptide repeat domain"/>
    <property type="match status" value="1"/>
</dbReference>
<keyword evidence="8" id="KW-1185">Reference proteome</keyword>
<dbReference type="GO" id="GO:0000160">
    <property type="term" value="P:phosphorelay signal transduction system"/>
    <property type="evidence" value="ECO:0007669"/>
    <property type="project" value="InterPro"/>
</dbReference>
<keyword evidence="3 5" id="KW-0238">DNA-binding</keyword>
<dbReference type="GO" id="GO:0006355">
    <property type="term" value="P:regulation of DNA-templated transcription"/>
    <property type="evidence" value="ECO:0007669"/>
    <property type="project" value="InterPro"/>
</dbReference>
<dbReference type="CDD" id="cd15831">
    <property type="entry name" value="BTAD"/>
    <property type="match status" value="1"/>
</dbReference>
<evidence type="ECO:0000259" key="6">
    <source>
        <dbReference type="PROSITE" id="PS51755"/>
    </source>
</evidence>
<dbReference type="PANTHER" id="PTHR35807">
    <property type="entry name" value="TRANSCRIPTIONAL REGULATOR REDD-RELATED"/>
    <property type="match status" value="1"/>
</dbReference>
<comment type="similarity">
    <text evidence="1">Belongs to the AfsR/DnrI/RedD regulatory family.</text>
</comment>
<evidence type="ECO:0000256" key="4">
    <source>
        <dbReference type="ARBA" id="ARBA00023163"/>
    </source>
</evidence>
<evidence type="ECO:0000313" key="8">
    <source>
        <dbReference type="Proteomes" id="UP000669179"/>
    </source>
</evidence>
<feature type="DNA-binding region" description="OmpR/PhoB-type" evidence="5">
    <location>
        <begin position="1"/>
        <end position="99"/>
    </location>
</feature>
<dbReference type="SUPFAM" id="SSF46894">
    <property type="entry name" value="C-terminal effector domain of the bipartite response regulators"/>
    <property type="match status" value="1"/>
</dbReference>
<comment type="caution">
    <text evidence="7">The sequence shown here is derived from an EMBL/GenBank/DDBJ whole genome shotgun (WGS) entry which is preliminary data.</text>
</comment>
<keyword evidence="4" id="KW-0804">Transcription</keyword>
<name>A0A939PD68_9ACTN</name>
<reference evidence="7" key="1">
    <citation type="submission" date="2021-03" db="EMBL/GenBank/DDBJ databases">
        <authorList>
            <person name="Kanchanasin P."/>
            <person name="Saeng-In P."/>
            <person name="Phongsopitanun W."/>
            <person name="Yuki M."/>
            <person name="Kudo T."/>
            <person name="Ohkuma M."/>
            <person name="Tanasupawat S."/>
        </authorList>
    </citation>
    <scope>NUCLEOTIDE SEQUENCE</scope>
    <source>
        <strain evidence="7">GKU 128</strain>
    </source>
</reference>
<proteinExistence type="inferred from homology"/>
<dbReference type="InterPro" id="IPR016032">
    <property type="entry name" value="Sig_transdc_resp-reg_C-effctor"/>
</dbReference>
<evidence type="ECO:0000256" key="1">
    <source>
        <dbReference type="ARBA" id="ARBA00005820"/>
    </source>
</evidence>
<feature type="domain" description="OmpR/PhoB-type" evidence="6">
    <location>
        <begin position="1"/>
        <end position="99"/>
    </location>
</feature>
<dbReference type="AlphaFoldDB" id="A0A939PD68"/>
<gene>
    <name evidence="7" type="ORF">J4573_26450</name>
</gene>
<dbReference type="RefSeq" id="WP_208258564.1">
    <property type="nucleotide sequence ID" value="NZ_JAGEOJ010000011.1"/>
</dbReference>
<protein>
    <submittedName>
        <fullName evidence="7">Winged helix-turn-helix domain-containing protein</fullName>
    </submittedName>
</protein>
<dbReference type="InterPro" id="IPR011990">
    <property type="entry name" value="TPR-like_helical_dom_sf"/>
</dbReference>
<evidence type="ECO:0000256" key="2">
    <source>
        <dbReference type="ARBA" id="ARBA00023015"/>
    </source>
</evidence>
<accession>A0A939PD68</accession>
<evidence type="ECO:0000256" key="5">
    <source>
        <dbReference type="PROSITE-ProRule" id="PRU01091"/>
    </source>
</evidence>
<keyword evidence="2" id="KW-0805">Transcription regulation</keyword>
<dbReference type="InterPro" id="IPR051677">
    <property type="entry name" value="AfsR-DnrI-RedD_regulator"/>
</dbReference>
<dbReference type="InterPro" id="IPR001867">
    <property type="entry name" value="OmpR/PhoB-type_DNA-bd"/>
</dbReference>
<evidence type="ECO:0000256" key="3">
    <source>
        <dbReference type="ARBA" id="ARBA00023125"/>
    </source>
</evidence>
<sequence length="956" mass="103746">MPGVRFRVLGPLEAEGERGPVNLKGPRHRAVLARLLIARGRAVPVSWLIDDLWDDPPEGALGAVQTFVGALRKALEPGRPPRTPARLLVTAPPGYAVRAEQDAVDAWRFEAALGEAPGLPPEKAFALLDEALALWRGPAYAEFAEEDWARGEASRLNELRLLGVERRAEAALALGRAAEVVPELEAHVAAHPLREDARRLLALALYKAERQADALAVLRDARTMLNTELGLDPGEALRRLENDIFAQAPHLTAQPVPTPDARPFVGRAEELAALEQFAAGGSRLALISGDPGAGKTALLGELNRRLGPRIKVLDDMQWADEAELAELIEAGSVPHVGAYRSTEITPALADALGRAARLEPLRIHLGGLSEPEVRELIASVAYEEVDERTAKAIHRRSSGNPFFVRELVRLYEAQGDLDGVPAGVRDVIRHRLAALPEAARTVLRQAAVIGTDVDLDVLIGLNGDEDRVLDAVEPALLMGFLAESGPERLRFEHALVREALYDDISQARRSRWHARAAELIERLRPEDVAVIAEHLIRASTRATADRAAHYARLAAERAESRFAPHEAARLWRETVAALDRAGDTDVRARLEATMGMVRALAVTGDLDAARRHRAEAIRRAEELGDPLFTAQVIGSFDVPANWPVGDDADDAREVAEAAERTLAALPPGRDAERARLLATIAMELRADAGERGRAAARESEEIARRLDDPTVLAFALNARFMQSFERAGMAPERARIGAELVELATRHGLVPFEVLGHMILIQARAALADFAAADEEAFAADRLAEQHEIPLVGVFTEWYAAMRAADEPAYRRAAVRLAGTGMRGVEDGLLSLALLCLRLQGDDIPVLDDADYGPYEPWTRPLILLSHGKRAEAAACDIPESPHDLLFELRTCLHALVAIELGDRAAMQRLHTALLPAAAELAGAGSGMVTLRPVAYYLERLATSLGRPPEGDPARG</sequence>
<dbReference type="Proteomes" id="UP000669179">
    <property type="component" value="Unassembled WGS sequence"/>
</dbReference>
<dbReference type="SMART" id="SM00862">
    <property type="entry name" value="Trans_reg_C"/>
    <property type="match status" value="1"/>
</dbReference>
<dbReference type="InterPro" id="IPR036388">
    <property type="entry name" value="WH-like_DNA-bd_sf"/>
</dbReference>
<dbReference type="SUPFAM" id="SSF52540">
    <property type="entry name" value="P-loop containing nucleoside triphosphate hydrolases"/>
    <property type="match status" value="1"/>
</dbReference>
<dbReference type="SMART" id="SM01043">
    <property type="entry name" value="BTAD"/>
    <property type="match status" value="1"/>
</dbReference>
<dbReference type="GO" id="GO:0003677">
    <property type="term" value="F:DNA binding"/>
    <property type="evidence" value="ECO:0007669"/>
    <property type="project" value="UniProtKB-UniRule"/>
</dbReference>
<dbReference type="SUPFAM" id="SSF48452">
    <property type="entry name" value="TPR-like"/>
    <property type="match status" value="1"/>
</dbReference>
<dbReference type="EMBL" id="JAGEOJ010000011">
    <property type="protein sequence ID" value="MBO2450672.1"/>
    <property type="molecule type" value="Genomic_DNA"/>
</dbReference>
<organism evidence="7 8">
    <name type="scientific">Actinomadura barringtoniae</name>
    <dbReference type="NCBI Taxonomy" id="1427535"/>
    <lineage>
        <taxon>Bacteria</taxon>
        <taxon>Bacillati</taxon>
        <taxon>Actinomycetota</taxon>
        <taxon>Actinomycetes</taxon>
        <taxon>Streptosporangiales</taxon>
        <taxon>Thermomonosporaceae</taxon>
        <taxon>Actinomadura</taxon>
    </lineage>
</organism>
<dbReference type="PANTHER" id="PTHR35807:SF1">
    <property type="entry name" value="TRANSCRIPTIONAL REGULATOR REDD"/>
    <property type="match status" value="1"/>
</dbReference>
<dbReference type="Gene3D" id="1.10.10.10">
    <property type="entry name" value="Winged helix-like DNA-binding domain superfamily/Winged helix DNA-binding domain"/>
    <property type="match status" value="1"/>
</dbReference>
<dbReference type="Pfam" id="PF03704">
    <property type="entry name" value="BTAD"/>
    <property type="match status" value="1"/>
</dbReference>
<dbReference type="InterPro" id="IPR005158">
    <property type="entry name" value="BTAD"/>
</dbReference>
<dbReference type="InterPro" id="IPR027417">
    <property type="entry name" value="P-loop_NTPase"/>
</dbReference>
<dbReference type="Pfam" id="PF00486">
    <property type="entry name" value="Trans_reg_C"/>
    <property type="match status" value="1"/>
</dbReference>
<evidence type="ECO:0000313" key="7">
    <source>
        <dbReference type="EMBL" id="MBO2450672.1"/>
    </source>
</evidence>
<dbReference type="PROSITE" id="PS51755">
    <property type="entry name" value="OMPR_PHOB"/>
    <property type="match status" value="1"/>
</dbReference>